<accession>A0A1B1YZG7</accession>
<gene>
    <name evidence="2" type="ORF">ABE41_000925</name>
</gene>
<proteinExistence type="predicted"/>
<dbReference type="Proteomes" id="UP000077412">
    <property type="component" value="Chromosome"/>
</dbReference>
<dbReference type="EMBL" id="CP016761">
    <property type="protein sequence ID" value="ANX10591.1"/>
    <property type="molecule type" value="Genomic_DNA"/>
</dbReference>
<keyword evidence="3" id="KW-1185">Reference proteome</keyword>
<dbReference type="AlphaFoldDB" id="A0A1B1YZG7"/>
<evidence type="ECO:0000256" key="1">
    <source>
        <dbReference type="SAM" id="MobiDB-lite"/>
    </source>
</evidence>
<reference evidence="2 3" key="1">
    <citation type="submission" date="2016-08" db="EMBL/GenBank/DDBJ databases">
        <title>Complete genome sequence of Fictibacillus arsenicus G25-54, a strain with toxicity to nematodes and a potential arsenic-resistance activity.</title>
        <authorList>
            <person name="Zheng Z."/>
        </authorList>
    </citation>
    <scope>NUCLEOTIDE SEQUENCE [LARGE SCALE GENOMIC DNA]</scope>
    <source>
        <strain evidence="2 3">G25-54</strain>
    </source>
</reference>
<organism evidence="2 3">
    <name type="scientific">Fictibacillus arsenicus</name>
    <dbReference type="NCBI Taxonomy" id="255247"/>
    <lineage>
        <taxon>Bacteria</taxon>
        <taxon>Bacillati</taxon>
        <taxon>Bacillota</taxon>
        <taxon>Bacilli</taxon>
        <taxon>Bacillales</taxon>
        <taxon>Fictibacillaceae</taxon>
        <taxon>Fictibacillus</taxon>
    </lineage>
</organism>
<protein>
    <submittedName>
        <fullName evidence="2">Uncharacterized protein</fullName>
    </submittedName>
</protein>
<dbReference type="KEGG" id="far:ABE41_000925"/>
<dbReference type="STRING" id="255247.ABE41_000925"/>
<evidence type="ECO:0000313" key="2">
    <source>
        <dbReference type="EMBL" id="ANX10591.1"/>
    </source>
</evidence>
<evidence type="ECO:0000313" key="3">
    <source>
        <dbReference type="Proteomes" id="UP000077412"/>
    </source>
</evidence>
<sequence length="95" mass="11010">MSCGISGTGETPKGAKRQEAHRQPRGKRAPGVEINHSQKQQGLRKQPRIKRKPFIRHKMKKGTKHMHMRLTQRAAYAYFFIMELYVSTFSEIGKE</sequence>
<feature type="region of interest" description="Disordered" evidence="1">
    <location>
        <begin position="1"/>
        <end position="51"/>
    </location>
</feature>
<name>A0A1B1YZG7_9BACL</name>